<sequence>MQITPLINCVRTFSLHPLNITFLRLVFQHLCLHQKTSLLLSRHIVGTTILEIPFMICYQPVVAATRRHPAYPQGCIREVKLTDFPARICCQKLSLECYSTTLIMCCIRLLQNRCRIFGPRILE</sequence>
<reference evidence="2" key="1">
    <citation type="journal article" date="2015" name="Nat. Genet.">
        <title>The genome and transcriptome of the zoonotic hookworm Ancylostoma ceylanicum identify infection-specific gene families.</title>
        <authorList>
            <person name="Schwarz E.M."/>
            <person name="Hu Y."/>
            <person name="Antoshechkin I."/>
            <person name="Miller M.M."/>
            <person name="Sternberg P.W."/>
            <person name="Aroian R.V."/>
        </authorList>
    </citation>
    <scope>NUCLEOTIDE SEQUENCE</scope>
    <source>
        <strain evidence="2">HY135</strain>
    </source>
</reference>
<evidence type="ECO:0000313" key="2">
    <source>
        <dbReference type="Proteomes" id="UP000024635"/>
    </source>
</evidence>
<gene>
    <name evidence="1" type="primary">Acey_s0541.g3176</name>
    <name evidence="1" type="ORF">Y032_0541g3176</name>
</gene>
<proteinExistence type="predicted"/>
<accession>A0A016WSZ8</accession>
<keyword evidence="2" id="KW-1185">Reference proteome</keyword>
<dbReference type="AlphaFoldDB" id="A0A016WSZ8"/>
<organism evidence="1 2">
    <name type="scientific">Ancylostoma ceylanicum</name>
    <dbReference type="NCBI Taxonomy" id="53326"/>
    <lineage>
        <taxon>Eukaryota</taxon>
        <taxon>Metazoa</taxon>
        <taxon>Ecdysozoa</taxon>
        <taxon>Nematoda</taxon>
        <taxon>Chromadorea</taxon>
        <taxon>Rhabditida</taxon>
        <taxon>Rhabditina</taxon>
        <taxon>Rhabditomorpha</taxon>
        <taxon>Strongyloidea</taxon>
        <taxon>Ancylostomatidae</taxon>
        <taxon>Ancylostomatinae</taxon>
        <taxon>Ancylostoma</taxon>
    </lineage>
</organism>
<evidence type="ECO:0000313" key="1">
    <source>
        <dbReference type="EMBL" id="EYC42128.1"/>
    </source>
</evidence>
<comment type="caution">
    <text evidence="1">The sequence shown here is derived from an EMBL/GenBank/DDBJ whole genome shotgun (WGS) entry which is preliminary data.</text>
</comment>
<dbReference type="EMBL" id="JARK01000141">
    <property type="protein sequence ID" value="EYC42128.1"/>
    <property type="molecule type" value="Genomic_DNA"/>
</dbReference>
<name>A0A016WSZ8_9BILA</name>
<protein>
    <submittedName>
        <fullName evidence="1">Uncharacterized protein</fullName>
    </submittedName>
</protein>
<dbReference type="Proteomes" id="UP000024635">
    <property type="component" value="Unassembled WGS sequence"/>
</dbReference>